<evidence type="ECO:0000313" key="2">
    <source>
        <dbReference type="Proteomes" id="UP000257109"/>
    </source>
</evidence>
<dbReference type="OrthoDB" id="1903608at2759"/>
<keyword evidence="2" id="KW-1185">Reference proteome</keyword>
<reference evidence="1" key="1">
    <citation type="submission" date="2018-05" db="EMBL/GenBank/DDBJ databases">
        <title>Draft genome of Mucuna pruriens seed.</title>
        <authorList>
            <person name="Nnadi N.E."/>
            <person name="Vos R."/>
            <person name="Hasami M.H."/>
            <person name="Devisetty U.K."/>
            <person name="Aguiy J.C."/>
        </authorList>
    </citation>
    <scope>NUCLEOTIDE SEQUENCE [LARGE SCALE GENOMIC DNA]</scope>
    <source>
        <strain evidence="1">JCA_2017</strain>
    </source>
</reference>
<gene>
    <name evidence="1" type="ORF">CR513_09933</name>
</gene>
<dbReference type="AlphaFoldDB" id="A0A371HTP1"/>
<protein>
    <submittedName>
        <fullName evidence="1">Uncharacterized protein</fullName>
    </submittedName>
</protein>
<dbReference type="Proteomes" id="UP000257109">
    <property type="component" value="Unassembled WGS sequence"/>
</dbReference>
<comment type="caution">
    <text evidence="1">The sequence shown here is derived from an EMBL/GenBank/DDBJ whole genome shotgun (WGS) entry which is preliminary data.</text>
</comment>
<organism evidence="1 2">
    <name type="scientific">Mucuna pruriens</name>
    <name type="common">Velvet bean</name>
    <name type="synonym">Dolichos pruriens</name>
    <dbReference type="NCBI Taxonomy" id="157652"/>
    <lineage>
        <taxon>Eukaryota</taxon>
        <taxon>Viridiplantae</taxon>
        <taxon>Streptophyta</taxon>
        <taxon>Embryophyta</taxon>
        <taxon>Tracheophyta</taxon>
        <taxon>Spermatophyta</taxon>
        <taxon>Magnoliopsida</taxon>
        <taxon>eudicotyledons</taxon>
        <taxon>Gunneridae</taxon>
        <taxon>Pentapetalae</taxon>
        <taxon>rosids</taxon>
        <taxon>fabids</taxon>
        <taxon>Fabales</taxon>
        <taxon>Fabaceae</taxon>
        <taxon>Papilionoideae</taxon>
        <taxon>50 kb inversion clade</taxon>
        <taxon>NPAAA clade</taxon>
        <taxon>indigoferoid/millettioid clade</taxon>
        <taxon>Phaseoleae</taxon>
        <taxon>Mucuna</taxon>
    </lineage>
</organism>
<proteinExistence type="predicted"/>
<name>A0A371HTP1_MUCPR</name>
<evidence type="ECO:0000313" key="1">
    <source>
        <dbReference type="EMBL" id="RDY06127.1"/>
    </source>
</evidence>
<sequence>MSPYQIVFDKGYHLPVEIEHRAYWEAKQCNLAYDQAGKQRKLYSKSARNFSCLIHSKLYSR</sequence>
<accession>A0A371HTP1</accession>
<dbReference type="EMBL" id="QJKJ01001747">
    <property type="protein sequence ID" value="RDY06127.1"/>
    <property type="molecule type" value="Genomic_DNA"/>
</dbReference>
<feature type="non-terminal residue" evidence="1">
    <location>
        <position position="1"/>
    </location>
</feature>